<proteinExistence type="predicted"/>
<dbReference type="EMBL" id="CM045771">
    <property type="protein sequence ID" value="KAI7988187.1"/>
    <property type="molecule type" value="Genomic_DNA"/>
</dbReference>
<gene>
    <name evidence="1" type="ORF">LOK49_LG13G00542</name>
</gene>
<organism evidence="1 2">
    <name type="scientific">Camellia lanceoleosa</name>
    <dbReference type="NCBI Taxonomy" id="1840588"/>
    <lineage>
        <taxon>Eukaryota</taxon>
        <taxon>Viridiplantae</taxon>
        <taxon>Streptophyta</taxon>
        <taxon>Embryophyta</taxon>
        <taxon>Tracheophyta</taxon>
        <taxon>Spermatophyta</taxon>
        <taxon>Magnoliopsida</taxon>
        <taxon>eudicotyledons</taxon>
        <taxon>Gunneridae</taxon>
        <taxon>Pentapetalae</taxon>
        <taxon>asterids</taxon>
        <taxon>Ericales</taxon>
        <taxon>Theaceae</taxon>
        <taxon>Camellia</taxon>
    </lineage>
</organism>
<name>A0ACC0FJ85_9ERIC</name>
<sequence length="170" mass="19621">MPQPKEEGGDIVLGLGALDGCLCMTRFFHPRNFGGKIEVLAMKEYGVKSSWTLMFSLSNLIGFHPRDQFVPLCTTKNQEVIMKMCSRSIMNRLRAYNPIDNSYWDIPLPAKYYSIEAVIYEENLITPPAYDWEEEELRRGSNICGNFSFGLYSKIETDKERMEILESLRI</sequence>
<protein>
    <submittedName>
        <fullName evidence="1">Uncharacterized protein</fullName>
    </submittedName>
</protein>
<evidence type="ECO:0000313" key="2">
    <source>
        <dbReference type="Proteomes" id="UP001060215"/>
    </source>
</evidence>
<reference evidence="1 2" key="1">
    <citation type="journal article" date="2022" name="Plant J.">
        <title>Chromosome-level genome of Camellia lanceoleosa provides a valuable resource for understanding genome evolution and self-incompatibility.</title>
        <authorList>
            <person name="Gong W."/>
            <person name="Xiao S."/>
            <person name="Wang L."/>
            <person name="Liao Z."/>
            <person name="Chang Y."/>
            <person name="Mo W."/>
            <person name="Hu G."/>
            <person name="Li W."/>
            <person name="Zhao G."/>
            <person name="Zhu H."/>
            <person name="Hu X."/>
            <person name="Ji K."/>
            <person name="Xiang X."/>
            <person name="Song Q."/>
            <person name="Yuan D."/>
            <person name="Jin S."/>
            <person name="Zhang L."/>
        </authorList>
    </citation>
    <scope>NUCLEOTIDE SEQUENCE [LARGE SCALE GENOMIC DNA]</scope>
    <source>
        <strain evidence="1">SQ_2022a</strain>
    </source>
</reference>
<comment type="caution">
    <text evidence="1">The sequence shown here is derived from an EMBL/GenBank/DDBJ whole genome shotgun (WGS) entry which is preliminary data.</text>
</comment>
<evidence type="ECO:0000313" key="1">
    <source>
        <dbReference type="EMBL" id="KAI7988187.1"/>
    </source>
</evidence>
<dbReference type="Proteomes" id="UP001060215">
    <property type="component" value="Chromosome 14"/>
</dbReference>
<keyword evidence="2" id="KW-1185">Reference proteome</keyword>
<accession>A0ACC0FJ85</accession>